<dbReference type="Proteomes" id="UP001058974">
    <property type="component" value="Chromosome 4"/>
</dbReference>
<accession>A0A9D4X9X9</accession>
<comment type="caution">
    <text evidence="1">The sequence shown here is derived from an EMBL/GenBank/DDBJ whole genome shotgun (WGS) entry which is preliminary data.</text>
</comment>
<name>A0A9D4X9X9_PEA</name>
<keyword evidence="2" id="KW-1185">Reference proteome</keyword>
<dbReference type="EMBL" id="JAMSHJ010000004">
    <property type="protein sequence ID" value="KAI5414940.1"/>
    <property type="molecule type" value="Genomic_DNA"/>
</dbReference>
<evidence type="ECO:0000313" key="1">
    <source>
        <dbReference type="EMBL" id="KAI5414940.1"/>
    </source>
</evidence>
<gene>
    <name evidence="1" type="ORF">KIW84_040408</name>
</gene>
<dbReference type="AlphaFoldDB" id="A0A9D4X9X9"/>
<organism evidence="1 2">
    <name type="scientific">Pisum sativum</name>
    <name type="common">Garden pea</name>
    <name type="synonym">Lathyrus oleraceus</name>
    <dbReference type="NCBI Taxonomy" id="3888"/>
    <lineage>
        <taxon>Eukaryota</taxon>
        <taxon>Viridiplantae</taxon>
        <taxon>Streptophyta</taxon>
        <taxon>Embryophyta</taxon>
        <taxon>Tracheophyta</taxon>
        <taxon>Spermatophyta</taxon>
        <taxon>Magnoliopsida</taxon>
        <taxon>eudicotyledons</taxon>
        <taxon>Gunneridae</taxon>
        <taxon>Pentapetalae</taxon>
        <taxon>rosids</taxon>
        <taxon>fabids</taxon>
        <taxon>Fabales</taxon>
        <taxon>Fabaceae</taxon>
        <taxon>Papilionoideae</taxon>
        <taxon>50 kb inversion clade</taxon>
        <taxon>NPAAA clade</taxon>
        <taxon>Hologalegina</taxon>
        <taxon>IRL clade</taxon>
        <taxon>Fabeae</taxon>
        <taxon>Lathyrus</taxon>
    </lineage>
</organism>
<protein>
    <submittedName>
        <fullName evidence="1">Uncharacterized protein</fullName>
    </submittedName>
</protein>
<evidence type="ECO:0000313" key="2">
    <source>
        <dbReference type="Proteomes" id="UP001058974"/>
    </source>
</evidence>
<dbReference type="Gramene" id="Psat04G0040800-T1">
    <property type="protein sequence ID" value="KAI5414940.1"/>
    <property type="gene ID" value="KIW84_040408"/>
</dbReference>
<sequence length="195" mass="22160">MIAKIKRSTKSISVIIIYGYLVSNQEALSSHVVDHIKNLFSSLVATNIYLDIIKDSIPNLISQEVNQMLKKIPSDLEIKETVFNLNKDGALGLDGFRAFFVQRYWDIIHHDVIKAFNAKLHPPKAPDIIEVIWKHHVDVWLKCNTYGSFSTDMASCGGLFRKSLSDFLFDFLEKLDCPSSIHVELFGVIKVVDYS</sequence>
<proteinExistence type="predicted"/>
<reference evidence="1 2" key="1">
    <citation type="journal article" date="2022" name="Nat. Genet.">
        <title>Improved pea reference genome and pan-genome highlight genomic features and evolutionary characteristics.</title>
        <authorList>
            <person name="Yang T."/>
            <person name="Liu R."/>
            <person name="Luo Y."/>
            <person name="Hu S."/>
            <person name="Wang D."/>
            <person name="Wang C."/>
            <person name="Pandey M.K."/>
            <person name="Ge S."/>
            <person name="Xu Q."/>
            <person name="Li N."/>
            <person name="Li G."/>
            <person name="Huang Y."/>
            <person name="Saxena R.K."/>
            <person name="Ji Y."/>
            <person name="Li M."/>
            <person name="Yan X."/>
            <person name="He Y."/>
            <person name="Liu Y."/>
            <person name="Wang X."/>
            <person name="Xiang C."/>
            <person name="Varshney R.K."/>
            <person name="Ding H."/>
            <person name="Gao S."/>
            <person name="Zong X."/>
        </authorList>
    </citation>
    <scope>NUCLEOTIDE SEQUENCE [LARGE SCALE GENOMIC DNA]</scope>
    <source>
        <strain evidence="1 2">cv. Zhongwan 6</strain>
    </source>
</reference>